<dbReference type="AlphaFoldDB" id="A0A368FTM9"/>
<keyword evidence="2" id="KW-1185">Reference proteome</keyword>
<name>A0A368FTM9_ANCCA</name>
<dbReference type="OrthoDB" id="5869502at2759"/>
<dbReference type="EMBL" id="JOJR01000650">
    <property type="protein sequence ID" value="RCN35546.1"/>
    <property type="molecule type" value="Genomic_DNA"/>
</dbReference>
<comment type="caution">
    <text evidence="1">The sequence shown here is derived from an EMBL/GenBank/DDBJ whole genome shotgun (WGS) entry which is preliminary data.</text>
</comment>
<gene>
    <name evidence="1" type="ORF">ANCCAN_18585</name>
</gene>
<protein>
    <submittedName>
        <fullName evidence="1">Uncharacterized protein</fullName>
    </submittedName>
</protein>
<proteinExistence type="predicted"/>
<dbReference type="Proteomes" id="UP000252519">
    <property type="component" value="Unassembled WGS sequence"/>
</dbReference>
<dbReference type="PANTHER" id="PTHR22989">
    <property type="entry name" value="UNCHARACTERIZED DUF13 C.ELEGANS"/>
    <property type="match status" value="1"/>
</dbReference>
<evidence type="ECO:0000313" key="2">
    <source>
        <dbReference type="Proteomes" id="UP000252519"/>
    </source>
</evidence>
<organism evidence="1 2">
    <name type="scientific">Ancylostoma caninum</name>
    <name type="common">Dog hookworm</name>
    <dbReference type="NCBI Taxonomy" id="29170"/>
    <lineage>
        <taxon>Eukaryota</taxon>
        <taxon>Metazoa</taxon>
        <taxon>Ecdysozoa</taxon>
        <taxon>Nematoda</taxon>
        <taxon>Chromadorea</taxon>
        <taxon>Rhabditida</taxon>
        <taxon>Rhabditina</taxon>
        <taxon>Rhabditomorpha</taxon>
        <taxon>Strongyloidea</taxon>
        <taxon>Ancylostomatidae</taxon>
        <taxon>Ancylostomatinae</taxon>
        <taxon>Ancylostoma</taxon>
    </lineage>
</organism>
<accession>A0A368FTM9</accession>
<sequence length="110" mass="12496">MCKELCKDEPSTVVTLGVGLDVLAELKLKKMLPKGSKFYGADPIYDGNDELYARVGKFFPLAVGNETTYDEASIWTIKNSEEKITDYLVYDYLQEDIAAFQWFILILCHS</sequence>
<evidence type="ECO:0000313" key="1">
    <source>
        <dbReference type="EMBL" id="RCN35546.1"/>
    </source>
</evidence>
<dbReference type="STRING" id="29170.A0A368FTM9"/>
<reference evidence="1 2" key="1">
    <citation type="submission" date="2014-10" db="EMBL/GenBank/DDBJ databases">
        <title>Draft genome of the hookworm Ancylostoma caninum.</title>
        <authorList>
            <person name="Mitreva M."/>
        </authorList>
    </citation>
    <scope>NUCLEOTIDE SEQUENCE [LARGE SCALE GENOMIC DNA]</scope>
    <source>
        <strain evidence="1 2">Baltimore</strain>
    </source>
</reference>
<dbReference type="PANTHER" id="PTHR22989:SF4">
    <property type="entry name" value="METHYLTRANSFERASE FKBM DOMAIN-CONTAINING PROTEIN"/>
    <property type="match status" value="1"/>
</dbReference>